<sequence>MAASDDEPMHLYEVFQNCFNKIANKQSVPWTVLPRRRQLATRATALYLVFPASWLLSYYSTIIPPWVHPRPRVDRGAAPGCE</sequence>
<feature type="transmembrane region" description="Helical" evidence="1">
    <location>
        <begin position="45"/>
        <end position="67"/>
    </location>
</feature>
<dbReference type="Proteomes" id="UP000078540">
    <property type="component" value="Unassembled WGS sequence"/>
</dbReference>
<keyword evidence="1" id="KW-0472">Membrane</keyword>
<evidence type="ECO:0000256" key="1">
    <source>
        <dbReference type="SAM" id="Phobius"/>
    </source>
</evidence>
<evidence type="ECO:0000313" key="2">
    <source>
        <dbReference type="EMBL" id="KYM84128.1"/>
    </source>
</evidence>
<protein>
    <submittedName>
        <fullName evidence="2">Protein daughterless</fullName>
    </submittedName>
</protein>
<reference evidence="2 3" key="1">
    <citation type="submission" date="2015-09" db="EMBL/GenBank/DDBJ databases">
        <title>Atta colombica WGS genome.</title>
        <authorList>
            <person name="Nygaard S."/>
            <person name="Hu H."/>
            <person name="Boomsma J."/>
            <person name="Zhang G."/>
        </authorList>
    </citation>
    <scope>NUCLEOTIDE SEQUENCE [LARGE SCALE GENOMIC DNA]</scope>
    <source>
        <strain evidence="2">Treedump-2</strain>
        <tissue evidence="2">Whole body</tissue>
    </source>
</reference>
<keyword evidence="1" id="KW-1133">Transmembrane helix</keyword>
<accession>A0A195BII6</accession>
<keyword evidence="1" id="KW-0812">Transmembrane</keyword>
<organism evidence="2 3">
    <name type="scientific">Atta colombica</name>
    <dbReference type="NCBI Taxonomy" id="520822"/>
    <lineage>
        <taxon>Eukaryota</taxon>
        <taxon>Metazoa</taxon>
        <taxon>Ecdysozoa</taxon>
        <taxon>Arthropoda</taxon>
        <taxon>Hexapoda</taxon>
        <taxon>Insecta</taxon>
        <taxon>Pterygota</taxon>
        <taxon>Neoptera</taxon>
        <taxon>Endopterygota</taxon>
        <taxon>Hymenoptera</taxon>
        <taxon>Apocrita</taxon>
        <taxon>Aculeata</taxon>
        <taxon>Formicoidea</taxon>
        <taxon>Formicidae</taxon>
        <taxon>Myrmicinae</taxon>
        <taxon>Atta</taxon>
    </lineage>
</organism>
<evidence type="ECO:0000313" key="3">
    <source>
        <dbReference type="Proteomes" id="UP000078540"/>
    </source>
</evidence>
<name>A0A195BII6_9HYME</name>
<proteinExistence type="predicted"/>
<keyword evidence="3" id="KW-1185">Reference proteome</keyword>
<dbReference type="STRING" id="520822.A0A195BII6"/>
<gene>
    <name evidence="2" type="ORF">ALC53_05505</name>
</gene>
<dbReference type="AlphaFoldDB" id="A0A195BII6"/>
<dbReference type="EMBL" id="KQ976467">
    <property type="protein sequence ID" value="KYM84128.1"/>
    <property type="molecule type" value="Genomic_DNA"/>
</dbReference>